<organism evidence="6 7">
    <name type="scientific">Blastomonas aquatica</name>
    <dbReference type="NCBI Taxonomy" id="1510276"/>
    <lineage>
        <taxon>Bacteria</taxon>
        <taxon>Pseudomonadati</taxon>
        <taxon>Pseudomonadota</taxon>
        <taxon>Alphaproteobacteria</taxon>
        <taxon>Sphingomonadales</taxon>
        <taxon>Sphingomonadaceae</taxon>
        <taxon>Blastomonas</taxon>
    </lineage>
</organism>
<dbReference type="GO" id="GO:0008168">
    <property type="term" value="F:methyltransferase activity"/>
    <property type="evidence" value="ECO:0007669"/>
    <property type="project" value="UniProtKB-KW"/>
</dbReference>
<dbReference type="InterPro" id="IPR010940">
    <property type="entry name" value="Mg_prot_MeTrfase_C"/>
</dbReference>
<dbReference type="NCBIfam" id="TIGR02021">
    <property type="entry name" value="BchM-ChlM"/>
    <property type="match status" value="1"/>
</dbReference>
<dbReference type="Proteomes" id="UP000614261">
    <property type="component" value="Unassembled WGS sequence"/>
</dbReference>
<evidence type="ECO:0000313" key="7">
    <source>
        <dbReference type="Proteomes" id="UP000614261"/>
    </source>
</evidence>
<feature type="domain" description="Magnesium-protoporphyrin IX methyltransferase C-terminal" evidence="5">
    <location>
        <begin position="133"/>
        <end position="229"/>
    </location>
</feature>
<name>A0ABQ1IY78_9SPHN</name>
<evidence type="ECO:0000256" key="3">
    <source>
        <dbReference type="ARBA" id="ARBA00022691"/>
    </source>
</evidence>
<dbReference type="InterPro" id="IPR010251">
    <property type="entry name" value="Mg_prot_MeTrfase"/>
</dbReference>
<reference evidence="7" key="1">
    <citation type="journal article" date="2019" name="Int. J. Syst. Evol. Microbiol.">
        <title>The Global Catalogue of Microorganisms (GCM) 10K type strain sequencing project: providing services to taxonomists for standard genome sequencing and annotation.</title>
        <authorList>
            <consortium name="The Broad Institute Genomics Platform"/>
            <consortium name="The Broad Institute Genome Sequencing Center for Infectious Disease"/>
            <person name="Wu L."/>
            <person name="Ma J."/>
        </authorList>
    </citation>
    <scope>NUCLEOTIDE SEQUENCE [LARGE SCALE GENOMIC DNA]</scope>
    <source>
        <strain evidence="7">CGMCC 1.12851</strain>
    </source>
</reference>
<protein>
    <recommendedName>
        <fullName evidence="4">Magnesium protoporphyrin IX methyltransferase</fullName>
        <ecNumber evidence="4">2.1.1.11</ecNumber>
    </recommendedName>
</protein>
<dbReference type="CDD" id="cd02440">
    <property type="entry name" value="AdoMet_MTases"/>
    <property type="match status" value="1"/>
</dbReference>
<dbReference type="GO" id="GO:0032259">
    <property type="term" value="P:methylation"/>
    <property type="evidence" value="ECO:0007669"/>
    <property type="project" value="UniProtKB-KW"/>
</dbReference>
<sequence length="231" mass="25119">MATSAPRSTYDSYRGRLETYFDRTARQNWVDLTSDTKVSGIRATVRAGRDRMRAMLLDWLPDDLTGMRILDAGCGTGSLAVAAAQLGAHVTAIDISRGLVDVARERAPSGLDIDWRVGDMLDPALGEFDHVVAMDSLIHYQTGDIVDVLASLAQRSPNIAFTFAPRTPLLAAMHATGKLFPKSDRAPAIVPVAEARLTRLLAQRLPSHRIAASERIVSGFYTSHAMMVSRG</sequence>
<evidence type="ECO:0000256" key="2">
    <source>
        <dbReference type="ARBA" id="ARBA00022679"/>
    </source>
</evidence>
<keyword evidence="2" id="KW-0808">Transferase</keyword>
<evidence type="ECO:0000259" key="5">
    <source>
        <dbReference type="Pfam" id="PF07109"/>
    </source>
</evidence>
<dbReference type="EC" id="2.1.1.11" evidence="4"/>
<gene>
    <name evidence="6" type="ORF">GCM10010833_04710</name>
</gene>
<dbReference type="RefSeq" id="WP_188513076.1">
    <property type="nucleotide sequence ID" value="NZ_BMGD01000001.1"/>
</dbReference>
<accession>A0ABQ1IY78</accession>
<dbReference type="PROSITE" id="PS51556">
    <property type="entry name" value="SAM_MT_MG_PIX"/>
    <property type="match status" value="1"/>
</dbReference>
<dbReference type="Gene3D" id="3.40.50.150">
    <property type="entry name" value="Vaccinia Virus protein VP39"/>
    <property type="match status" value="1"/>
</dbReference>
<dbReference type="InterPro" id="IPR029063">
    <property type="entry name" value="SAM-dependent_MTases_sf"/>
</dbReference>
<evidence type="ECO:0000313" key="6">
    <source>
        <dbReference type="EMBL" id="GGB53104.1"/>
    </source>
</evidence>
<dbReference type="PANTHER" id="PTHR43464:SF19">
    <property type="entry name" value="UBIQUINONE BIOSYNTHESIS O-METHYLTRANSFERASE, MITOCHONDRIAL"/>
    <property type="match status" value="1"/>
</dbReference>
<comment type="caution">
    <text evidence="6">The sequence shown here is derived from an EMBL/GenBank/DDBJ whole genome shotgun (WGS) entry which is preliminary data.</text>
</comment>
<keyword evidence="1 6" id="KW-0489">Methyltransferase</keyword>
<dbReference type="Pfam" id="PF06325">
    <property type="entry name" value="PrmA"/>
    <property type="match status" value="1"/>
</dbReference>
<dbReference type="Pfam" id="PF07109">
    <property type="entry name" value="Mg-por_mtran_C"/>
    <property type="match status" value="1"/>
</dbReference>
<keyword evidence="3" id="KW-0949">S-adenosyl-L-methionine</keyword>
<evidence type="ECO:0000256" key="4">
    <source>
        <dbReference type="NCBIfam" id="TIGR02021"/>
    </source>
</evidence>
<dbReference type="EMBL" id="BMGD01000001">
    <property type="protein sequence ID" value="GGB53104.1"/>
    <property type="molecule type" value="Genomic_DNA"/>
</dbReference>
<keyword evidence="7" id="KW-1185">Reference proteome</keyword>
<evidence type="ECO:0000256" key="1">
    <source>
        <dbReference type="ARBA" id="ARBA00022603"/>
    </source>
</evidence>
<dbReference type="SUPFAM" id="SSF53335">
    <property type="entry name" value="S-adenosyl-L-methionine-dependent methyltransferases"/>
    <property type="match status" value="1"/>
</dbReference>
<proteinExistence type="predicted"/>
<dbReference type="PANTHER" id="PTHR43464">
    <property type="entry name" value="METHYLTRANSFERASE"/>
    <property type="match status" value="1"/>
</dbReference>